<dbReference type="Proteomes" id="UP001161691">
    <property type="component" value="Unassembled WGS sequence"/>
</dbReference>
<sequence>MSVAYLDFGSNGILAPQVAFASSPNLALNKSVTASAGSVTPELAVDGSYGTGWYNTNTGDRWLRIDLGAATTFNRWKIKHAQASDDNPAYNTKDFVLQISNDGSAFTNVDAVSGNTQGITNRLLSPQTARYARILITAPNQGMDTIVRILEVELFNDTHPSSNNYYYFDMKSYINSDPKSFYPGRATEYLAESAIPSGRYIKLNISRPSSDAFNTTARVPEFELYYNLAMAKSVAASSYLNATTRPEAAVDGGSSLVGVPETKWVSSGASANSTLTVDLGQTKTIKRWAVRHAEAGGEPASLNTRDFALQVSTDGVNFTNADSVSGNTGAVTERSITGATGRYFRLNITTPSQNGDLHANIYEFELYDQGNLLTNKTVIASSGHDGANVPGRAIDGNAATSWVSTGTPASWLKIDLGSVMKFNRVVLKNDGYSGGPQANNTVAFEVLASAADVDSSYKGFIGAGSYTNTTYPNAFDRSFSTQLYKKYAYDMITLLTALQGVVNRDTGGPKILYKYFSTNPEYLSGYNSADYWLDGLTDPGNLLAGKTRITVTDPFVLIDAFAYKFGGLVLWDEAVPATSNVANTIAGVEDLLPVRYDASVNSLYSDIMGRSSLGLTPSVYLNGKFTGSGTIWNSSTTSTGSKKNDAYIWAKEKYINTGKANARLLAYYIDAWTTNADKNGNIAYPNSTDAEGELNDRGLIVKDYFIRNKAFFLDLQPERNPGSVLHKPNDDPSQPLGTDYNTLSAILDAARAQSGTDPITAGGYLPWKYKYTDFVDATADTVSSVEIAQGHMFSQRLIQFDADAIGMESLANASVYQDIPLDGNLHQSNDGDSSVTYDPAKKYIMLYMGDYDNAAWAGSLLPGIWDKTNGRGRIPLSWPVSPVVSKRAPMVFNKLYAEASQKDYFTGSDSSGAYIYLQKIPSPYLQSYKTYLAGELNKFDIDSTGLLFVTEDAPMTAETYDVLSELVPNGVGWTSAEKKLVQGVPYVPVISPFINESASFVEKTFYDYMTAILPNEQFYFFRTVIQDPKQLADAIDALHADFPALNFEVVDQYAFFRLYRQSLIANLSNLSFPANGKGTETSVLFEDDGSTVMDGNSRYASAANSWTYKFDLDDAVSDATAYLDIGGDYIVSGSRDNANWTVLADPGSVMPRADVTVDLNALLSNNPNKQIYLKFTDGAADSNMGARLYHAEIDTNRHNIVLNKPATASGQVNAESAAAKAVDGSIDNQWCSIDSAPHWLTVDLGANYSISRWVVKHAHSAGDNALFNTRDFKLQVSSDGVNFTDADTVTGNAADITDRNVTVSGRYVRLYITQGAQNGQSNFARIRDFEVYGAIQKNVALGKTATASGQVDASSGPANAVDGLLTNHWCSIDAAPHWLSVDLGRVYNLSRWVVKHAHSGGDAAAYNTKNFKLQVSNDGTNFTDVDSVTGNTADITNRNIAASGRYVRLYITQGAQDGQANYARIRDFEVYGK</sequence>
<dbReference type="InterPro" id="IPR025832">
    <property type="entry name" value="GxGYxYP_C"/>
</dbReference>
<evidence type="ECO:0000259" key="1">
    <source>
        <dbReference type="PROSITE" id="PS50022"/>
    </source>
</evidence>
<dbReference type="Gene3D" id="2.60.120.260">
    <property type="entry name" value="Galactose-binding domain-like"/>
    <property type="match status" value="5"/>
</dbReference>
<feature type="domain" description="F5/8 type C" evidence="1">
    <location>
        <begin position="1344"/>
        <end position="1473"/>
    </location>
</feature>
<feature type="domain" description="F5/8 type C" evidence="1">
    <location>
        <begin position="217"/>
        <end position="369"/>
    </location>
</feature>
<accession>A0ABT6TJY2</accession>
<name>A0ABT6TJY2_9BACL</name>
<dbReference type="PANTHER" id="PTHR37321">
    <property type="entry name" value="EXPORTED PROTEIN-RELATED"/>
    <property type="match status" value="1"/>
</dbReference>
<protein>
    <submittedName>
        <fullName evidence="2">Discoidin domain-containing protein</fullName>
    </submittedName>
</protein>
<dbReference type="Gene3D" id="3.20.20.490">
    <property type="entry name" value="GxGYxYP glycoside hydrolase, C-terminal domain"/>
    <property type="match status" value="1"/>
</dbReference>
<dbReference type="EMBL" id="JAGRPV010000001">
    <property type="protein sequence ID" value="MDI4647045.1"/>
    <property type="molecule type" value="Genomic_DNA"/>
</dbReference>
<dbReference type="RefSeq" id="WP_282909851.1">
    <property type="nucleotide sequence ID" value="NZ_JAGRPV010000001.1"/>
</dbReference>
<dbReference type="PANTHER" id="PTHR37321:SF1">
    <property type="entry name" value="EXPORTED PROTEIN"/>
    <property type="match status" value="1"/>
</dbReference>
<keyword evidence="3" id="KW-1185">Reference proteome</keyword>
<dbReference type="SUPFAM" id="SSF49785">
    <property type="entry name" value="Galactose-binding domain-like"/>
    <property type="match status" value="5"/>
</dbReference>
<dbReference type="InterPro" id="IPR008979">
    <property type="entry name" value="Galactose-bd-like_sf"/>
</dbReference>
<feature type="domain" description="F5/8 type C" evidence="1">
    <location>
        <begin position="13"/>
        <end position="157"/>
    </location>
</feature>
<evidence type="ECO:0000313" key="3">
    <source>
        <dbReference type="Proteomes" id="UP001161691"/>
    </source>
</evidence>
<dbReference type="Pfam" id="PF14323">
    <property type="entry name" value="GxGYxYP_C"/>
    <property type="match status" value="1"/>
</dbReference>
<dbReference type="InterPro" id="IPR000421">
    <property type="entry name" value="FA58C"/>
</dbReference>
<gene>
    <name evidence="2" type="ORF">KB449_18860</name>
</gene>
<dbReference type="PROSITE" id="PS50022">
    <property type="entry name" value="FA58C_3"/>
    <property type="match status" value="4"/>
</dbReference>
<evidence type="ECO:0000313" key="2">
    <source>
        <dbReference type="EMBL" id="MDI4647045.1"/>
    </source>
</evidence>
<dbReference type="InterPro" id="IPR038410">
    <property type="entry name" value="GxGYxYP_C_sf"/>
</dbReference>
<feature type="domain" description="F5/8 type C" evidence="1">
    <location>
        <begin position="1188"/>
        <end position="1334"/>
    </location>
</feature>
<reference evidence="2" key="1">
    <citation type="submission" date="2023-04" db="EMBL/GenBank/DDBJ databases">
        <title>Comparative genomic analysis of Cohnella hashimotonis sp. nov., isolated from the International Space Station.</title>
        <authorList>
            <person name="Venkateswaran K."/>
            <person name="Simpson A."/>
        </authorList>
    </citation>
    <scope>NUCLEOTIDE SEQUENCE</scope>
    <source>
        <strain evidence="2">F6_2S_P_1</strain>
    </source>
</reference>
<proteinExistence type="predicted"/>
<organism evidence="2 3">
    <name type="scientific">Cohnella hashimotonis</name>
    <dbReference type="NCBI Taxonomy" id="2826895"/>
    <lineage>
        <taxon>Bacteria</taxon>
        <taxon>Bacillati</taxon>
        <taxon>Bacillota</taxon>
        <taxon>Bacilli</taxon>
        <taxon>Bacillales</taxon>
        <taxon>Paenibacillaceae</taxon>
        <taxon>Cohnella</taxon>
    </lineage>
</organism>
<dbReference type="Pfam" id="PF00754">
    <property type="entry name" value="F5_F8_type_C"/>
    <property type="match status" value="5"/>
</dbReference>
<comment type="caution">
    <text evidence="2">The sequence shown here is derived from an EMBL/GenBank/DDBJ whole genome shotgun (WGS) entry which is preliminary data.</text>
</comment>